<dbReference type="NCBIfam" id="TIGR04255">
    <property type="entry name" value="sporadTIGR04255"/>
    <property type="match status" value="1"/>
</dbReference>
<evidence type="ECO:0000313" key="2">
    <source>
        <dbReference type="Proteomes" id="UP001064632"/>
    </source>
</evidence>
<dbReference type="Proteomes" id="UP001064632">
    <property type="component" value="Chromosome"/>
</dbReference>
<keyword evidence="2" id="KW-1185">Reference proteome</keyword>
<gene>
    <name evidence="1" type="ORF">N4264_04610</name>
</gene>
<sequence length="266" mass="28784">MVQPPLVFAVAGLLYDQLLNLPKALPAFQDAVRPFLPGYRQESLQKKHSLGAAQVVFEVERSAFFSEDGSEGVVIGDGGLLFMSTSYTTYAPFAGTLRKVLSALEHAVAGLSEGGKLNCTRVGLRYVDAFATGDDEEPEMYVSEGLRHRPPTARGHAEQGISICRFTMGSGTANVRFASGAGTPVVPPDLEPLPVGLRDEISQLAVAGRPISVLDTDRFCDVRMLLDVDKVIGVFDELHRDADQLFRTLITQHARKVWGDPTILGA</sequence>
<protein>
    <submittedName>
        <fullName evidence="1">TIGR04255 family protein</fullName>
    </submittedName>
</protein>
<evidence type="ECO:0000313" key="1">
    <source>
        <dbReference type="EMBL" id="UXI68943.1"/>
    </source>
</evidence>
<dbReference type="RefSeq" id="WP_261695902.1">
    <property type="nucleotide sequence ID" value="NZ_CP104694.1"/>
</dbReference>
<accession>A0ABY6BFY7</accession>
<dbReference type="InterPro" id="IPR026349">
    <property type="entry name" value="CHP04255"/>
</dbReference>
<reference evidence="1" key="1">
    <citation type="submission" date="2022-09" db="EMBL/GenBank/DDBJ databases">
        <title>Tahibacter sp. nov., isolated from a fresh water.</title>
        <authorList>
            <person name="Baek J.H."/>
            <person name="Lee J.K."/>
            <person name="Kim J.M."/>
            <person name="Jeon C.O."/>
        </authorList>
    </citation>
    <scope>NUCLEOTIDE SEQUENCE</scope>
    <source>
        <strain evidence="1">W38</strain>
    </source>
</reference>
<proteinExistence type="predicted"/>
<dbReference type="EMBL" id="CP104694">
    <property type="protein sequence ID" value="UXI68943.1"/>
    <property type="molecule type" value="Genomic_DNA"/>
</dbReference>
<organism evidence="1 2">
    <name type="scientific">Tahibacter amnicola</name>
    <dbReference type="NCBI Taxonomy" id="2976241"/>
    <lineage>
        <taxon>Bacteria</taxon>
        <taxon>Pseudomonadati</taxon>
        <taxon>Pseudomonadota</taxon>
        <taxon>Gammaproteobacteria</taxon>
        <taxon>Lysobacterales</taxon>
        <taxon>Rhodanobacteraceae</taxon>
        <taxon>Tahibacter</taxon>
    </lineage>
</organism>
<name>A0ABY6BFY7_9GAMM</name>